<reference evidence="9" key="1">
    <citation type="submission" date="2023-10" db="EMBL/GenBank/DDBJ databases">
        <title>Development of a sustainable strategy for remediation of hydrocarbon-contaminated territories based on the waste exchange concept.</title>
        <authorList>
            <person name="Krivoruchko A."/>
        </authorList>
    </citation>
    <scope>NUCLEOTIDE SEQUENCE</scope>
    <source>
        <strain evidence="9">IEGM 1279</strain>
    </source>
</reference>
<evidence type="ECO:0000313" key="10">
    <source>
        <dbReference type="Proteomes" id="UP001185922"/>
    </source>
</evidence>
<dbReference type="RefSeq" id="WP_191834531.1">
    <property type="nucleotide sequence ID" value="NZ_CP096596.1"/>
</dbReference>
<sequence>MTSSEFDSFRPPEPPRGRGRGLGRGGKRKQRRDFGQGDGNREMSMVPDAEFSSYYGHPVVKPPPWDEKVAAYLFLGGVAGGSGVLAAGAQLTGRDALRRNARLGGLGAVGLGAIALVADLGRPDRFYNMLRTFKVTSPMSVGSWILSAFSGALGVAAVGEIDRMTGSRLPLGVLRPVLRAVEAPAGLAAAVAGPPLAVYTAVLLSDTAVPTWNAMHRDLPFVFVSSASLAASGLALVTTPTAQAGPARTLATLGVAGDLTAMRLMERRMDPVTAEPLHDGTAGKLLRWSERLALAGGIGALAGGRSRPVAVASGLALLAASACTRFGIFDAGIESAKNPRYTIEPQKRRLAARRAAGITGDSITTGPPVTES</sequence>
<dbReference type="Pfam" id="PF03916">
    <property type="entry name" value="NrfD"/>
    <property type="match status" value="1"/>
</dbReference>
<evidence type="ECO:0000256" key="3">
    <source>
        <dbReference type="ARBA" id="ARBA00022475"/>
    </source>
</evidence>
<proteinExistence type="inferred from homology"/>
<evidence type="ECO:0000256" key="1">
    <source>
        <dbReference type="ARBA" id="ARBA00004651"/>
    </source>
</evidence>
<evidence type="ECO:0000256" key="7">
    <source>
        <dbReference type="SAM" id="MobiDB-lite"/>
    </source>
</evidence>
<feature type="transmembrane region" description="Helical" evidence="8">
    <location>
        <begin position="69"/>
        <end position="91"/>
    </location>
</feature>
<dbReference type="InterPro" id="IPR052049">
    <property type="entry name" value="Electron_transfer_protein"/>
</dbReference>
<evidence type="ECO:0000256" key="5">
    <source>
        <dbReference type="ARBA" id="ARBA00022989"/>
    </source>
</evidence>
<dbReference type="PANTHER" id="PTHR34856:SF2">
    <property type="entry name" value="PROTEIN NRFD"/>
    <property type="match status" value="1"/>
</dbReference>
<dbReference type="Gene3D" id="1.20.1630.10">
    <property type="entry name" value="Formate dehydrogenase/DMSO reductase domain"/>
    <property type="match status" value="1"/>
</dbReference>
<evidence type="ECO:0000256" key="6">
    <source>
        <dbReference type="ARBA" id="ARBA00023136"/>
    </source>
</evidence>
<keyword evidence="6 8" id="KW-0472">Membrane</keyword>
<evidence type="ECO:0000256" key="2">
    <source>
        <dbReference type="ARBA" id="ARBA00008929"/>
    </source>
</evidence>
<feature type="transmembrane region" description="Helical" evidence="8">
    <location>
        <begin position="141"/>
        <end position="159"/>
    </location>
</feature>
<keyword evidence="4 8" id="KW-0812">Transmembrane</keyword>
<gene>
    <name evidence="9" type="primary">nrfD</name>
    <name evidence="9" type="ORF">R3Q15_06320</name>
</gene>
<dbReference type="PANTHER" id="PTHR34856">
    <property type="entry name" value="PROTEIN NRFD"/>
    <property type="match status" value="1"/>
</dbReference>
<evidence type="ECO:0000256" key="4">
    <source>
        <dbReference type="ARBA" id="ARBA00022692"/>
    </source>
</evidence>
<feature type="compositionally biased region" description="Basic and acidic residues" evidence="7">
    <location>
        <begin position="32"/>
        <end position="41"/>
    </location>
</feature>
<dbReference type="InterPro" id="IPR005614">
    <property type="entry name" value="NrfD-like"/>
</dbReference>
<feature type="compositionally biased region" description="Basic residues" evidence="7">
    <location>
        <begin position="17"/>
        <end position="31"/>
    </location>
</feature>
<comment type="caution">
    <text evidence="9">The sequence shown here is derived from an EMBL/GenBank/DDBJ whole genome shotgun (WGS) entry which is preliminary data.</text>
</comment>
<comment type="subcellular location">
    <subcellularLocation>
        <location evidence="1">Cell membrane</location>
        <topology evidence="1">Multi-pass membrane protein</topology>
    </subcellularLocation>
</comment>
<accession>A0AAE4R1B2</accession>
<comment type="similarity">
    <text evidence="2">Belongs to the NrfD family.</text>
</comment>
<dbReference type="Proteomes" id="UP001185922">
    <property type="component" value="Unassembled WGS sequence"/>
</dbReference>
<evidence type="ECO:0000256" key="8">
    <source>
        <dbReference type="SAM" id="Phobius"/>
    </source>
</evidence>
<evidence type="ECO:0000313" key="9">
    <source>
        <dbReference type="EMBL" id="MDV6311513.1"/>
    </source>
</evidence>
<keyword evidence="5 8" id="KW-1133">Transmembrane helix</keyword>
<feature type="compositionally biased region" description="Basic and acidic residues" evidence="7">
    <location>
        <begin position="7"/>
        <end position="16"/>
    </location>
</feature>
<keyword evidence="3" id="KW-1003">Cell membrane</keyword>
<feature type="region of interest" description="Disordered" evidence="7">
    <location>
        <begin position="1"/>
        <end position="43"/>
    </location>
</feature>
<dbReference type="AlphaFoldDB" id="A0AAE4R1B2"/>
<organism evidence="9 10">
    <name type="scientific">Gordonia amicalis</name>
    <dbReference type="NCBI Taxonomy" id="89053"/>
    <lineage>
        <taxon>Bacteria</taxon>
        <taxon>Bacillati</taxon>
        <taxon>Actinomycetota</taxon>
        <taxon>Actinomycetes</taxon>
        <taxon>Mycobacteriales</taxon>
        <taxon>Gordoniaceae</taxon>
        <taxon>Gordonia</taxon>
    </lineage>
</organism>
<name>A0AAE4R1B2_9ACTN</name>
<feature type="transmembrane region" description="Helical" evidence="8">
    <location>
        <begin position="103"/>
        <end position="121"/>
    </location>
</feature>
<protein>
    <submittedName>
        <fullName evidence="9">NrfD/PsrC family molybdoenzyme membrane anchor subunit</fullName>
    </submittedName>
</protein>
<dbReference type="GO" id="GO:0005886">
    <property type="term" value="C:plasma membrane"/>
    <property type="evidence" value="ECO:0007669"/>
    <property type="project" value="UniProtKB-SubCell"/>
</dbReference>
<dbReference type="EMBL" id="JAWLKH010000004">
    <property type="protein sequence ID" value="MDV6311513.1"/>
    <property type="molecule type" value="Genomic_DNA"/>
</dbReference>